<evidence type="ECO:0000313" key="2">
    <source>
        <dbReference type="Proteomes" id="UP000662782"/>
    </source>
</evidence>
<dbReference type="Proteomes" id="UP000662782">
    <property type="component" value="Segment"/>
</dbReference>
<sequence>MNSEQTKPMHSVFMQIISSEEIGNLKNAVRNTEFLLAELGESEDGKPLDPSHLIFIVTDMSFDEHGNLMGRVTPTGPYKDKGREWISTKKYKTPIFKFIPRVATNNRNWTFINKLDVVVK</sequence>
<evidence type="ECO:0000313" key="1">
    <source>
        <dbReference type="EMBL" id="QPB09380.1"/>
    </source>
</evidence>
<accession>A0A873WDB8</accession>
<reference evidence="1 2" key="1">
    <citation type="submission" date="2020-07" db="EMBL/GenBank/DDBJ databases">
        <title>Complete genome sequence of Klebsiella pneumoniae phage Miami.</title>
        <authorList>
            <person name="Mora D.A."/>
            <person name="Lessor L."/>
            <person name="Gill J."/>
            <person name="Liu M."/>
        </authorList>
    </citation>
    <scope>NUCLEOTIDE SEQUENCE [LARGE SCALE GENOMIC DNA]</scope>
</reference>
<gene>
    <name evidence="1" type="ORF">CPT_Miami_285</name>
</gene>
<organism evidence="1 2">
    <name type="scientific">Klebsiella phage Miami</name>
    <dbReference type="NCBI Taxonomy" id="2767581"/>
    <lineage>
        <taxon>Viruses</taxon>
        <taxon>Duplodnaviria</taxon>
        <taxon>Heunggongvirae</taxon>
        <taxon>Uroviricota</taxon>
        <taxon>Caudoviricetes</taxon>
        <taxon>Chimalliviridae</taxon>
        <taxon>Miamivirus</taxon>
        <taxon>Miamivirus miami</taxon>
    </lineage>
</organism>
<name>A0A873WDB8_9CAUD</name>
<keyword evidence="2" id="KW-1185">Reference proteome</keyword>
<proteinExistence type="predicted"/>
<protein>
    <submittedName>
        <fullName evidence="1">Uncharacterized protein</fullName>
    </submittedName>
</protein>
<dbReference type="EMBL" id="MT701590">
    <property type="protein sequence ID" value="QPB09380.1"/>
    <property type="molecule type" value="Genomic_DNA"/>
</dbReference>